<reference evidence="1 2" key="1">
    <citation type="submission" date="2018-03" db="EMBL/GenBank/DDBJ databases">
        <title>Genome sequence of Clostridium vincentii DSM 10228.</title>
        <authorList>
            <person name="Poehlein A."/>
            <person name="Daniel R."/>
        </authorList>
    </citation>
    <scope>NUCLEOTIDE SEQUENCE [LARGE SCALE GENOMIC DNA]</scope>
    <source>
        <strain evidence="1 2">DSM 10228</strain>
    </source>
</reference>
<organism evidence="1 2">
    <name type="scientific">Clostridium vincentii</name>
    <dbReference type="NCBI Taxonomy" id="52704"/>
    <lineage>
        <taxon>Bacteria</taxon>
        <taxon>Bacillati</taxon>
        <taxon>Bacillota</taxon>
        <taxon>Clostridia</taxon>
        <taxon>Eubacteriales</taxon>
        <taxon>Clostridiaceae</taxon>
        <taxon>Clostridium</taxon>
    </lineage>
</organism>
<evidence type="ECO:0000313" key="2">
    <source>
        <dbReference type="Proteomes" id="UP000239471"/>
    </source>
</evidence>
<proteinExistence type="predicted"/>
<sequence>MMNSFNKDKKEKRILFICSPYFGYYKHIINELESQGYVVDYYNDRPSENGFVKGMVKIKRNLIDSLVDKYFKNIIHETMNKEYNVVFIMNCKVFTAKMIRRLRDIQQSARFVFYMWDSLALYPNAKELLPIFDKAFSFDSEDCKKMEELELLPLFYTKPYEEIGTEALKDKYKDREYDIISVCTTHPNRYKILSQLLPYLKTEGLKVYSYMFINKLQYLYNKVFVKEFKKAKRLEFQFESLPEKEMLSVIRNSRVVFDLQHNKQSGLTMRTIETLGAKRKLITYNANIKQYDFYTKENILLLNDGNWDKMIEFIKKEYVPIDEEMYKKYSLHSWLKKIIDSIL</sequence>
<dbReference type="EMBL" id="PVXQ01000024">
    <property type="protein sequence ID" value="PRR81767.1"/>
    <property type="molecule type" value="Genomic_DNA"/>
</dbReference>
<evidence type="ECO:0000313" key="1">
    <source>
        <dbReference type="EMBL" id="PRR81767.1"/>
    </source>
</evidence>
<dbReference type="OrthoDB" id="3251881at2"/>
<dbReference type="AlphaFoldDB" id="A0A2T0BD81"/>
<accession>A0A2T0BD81</accession>
<keyword evidence="2" id="KW-1185">Reference proteome</keyword>
<gene>
    <name evidence="1" type="ORF">CLVI_22560</name>
</gene>
<comment type="caution">
    <text evidence="1">The sequence shown here is derived from an EMBL/GenBank/DDBJ whole genome shotgun (WGS) entry which is preliminary data.</text>
</comment>
<dbReference type="RefSeq" id="WP_106060212.1">
    <property type="nucleotide sequence ID" value="NZ_PVXQ01000024.1"/>
</dbReference>
<protein>
    <submittedName>
        <fullName evidence="1">Uncharacterized protein</fullName>
    </submittedName>
</protein>
<name>A0A2T0BD81_9CLOT</name>
<dbReference type="Proteomes" id="UP000239471">
    <property type="component" value="Unassembled WGS sequence"/>
</dbReference>